<sequence>MSLQSCNNNTVELVKSQMKKSVKLINVYRWIIDAYISDFFTDGLWDRLPEGWTEGLSQLDSLDLAFLLDSSLPIPNRKDLPLTLLAFRESTHALSLDRQKVDLENKGIGEGLFPLDKDKERKAVVSPHSGVTTQTKARADIQFGQYLPLNACFRTHVKPKKQHEILQLGKAIQLLGSGCSCDHVVDVGAGQGHLSRLLAFGHGFKVTTVEAAGCHAPKAEKMDKDIQKKIHRKLKRKHPTEQEQASVDGSKEDTTASNTTSLPDHVTCLIQPGTSAEKFLEVVRDSYRKQTDVLDIEGQGRVPNQDPSNMSTGSRSPNSKMCSKHLKSEKTNSPRSQNIETDCINSPVDSVDTKVTQPGPGINCVRDLSQFVLTGLHACGDLTPTMLRIFAQCPDIVGVASVACCYMKLSCREGGADEDSGDLGYPMSQFTANLKDNHLSFEARAMACHFADSYKERLLANPPSLKLHCYRAALQYIIKEVYPDFSQGSIRLSIKHSDTMTFESYVKTSLRRLGLDPDVPVQVLQQAQSYLPCWQKVVAFYTLRLSLAPVVESLILLDRMLYLYEQGIPSVLLPIFDPALSPRNFVLLASRKCSVDITTS</sequence>
<dbReference type="Pfam" id="PF13679">
    <property type="entry name" value="Methyltransf_32"/>
    <property type="match status" value="1"/>
</dbReference>
<evidence type="ECO:0000313" key="3">
    <source>
        <dbReference type="EMBL" id="OWF52849.1"/>
    </source>
</evidence>
<dbReference type="InterPro" id="IPR025714">
    <property type="entry name" value="Methyltranfer_dom"/>
</dbReference>
<gene>
    <name evidence="3" type="ORF">KP79_PYT15036</name>
</gene>
<evidence type="ECO:0000259" key="2">
    <source>
        <dbReference type="Pfam" id="PF13679"/>
    </source>
</evidence>
<dbReference type="InterPro" id="IPR052220">
    <property type="entry name" value="METTL25"/>
</dbReference>
<feature type="compositionally biased region" description="Polar residues" evidence="1">
    <location>
        <begin position="333"/>
        <end position="344"/>
    </location>
</feature>
<dbReference type="STRING" id="6573.A0A210QVR3"/>
<name>A0A210QVR3_MIZYE</name>
<feature type="region of interest" description="Disordered" evidence="1">
    <location>
        <begin position="294"/>
        <end position="344"/>
    </location>
</feature>
<organism evidence="3 4">
    <name type="scientific">Mizuhopecten yessoensis</name>
    <name type="common">Japanese scallop</name>
    <name type="synonym">Patinopecten yessoensis</name>
    <dbReference type="NCBI Taxonomy" id="6573"/>
    <lineage>
        <taxon>Eukaryota</taxon>
        <taxon>Metazoa</taxon>
        <taxon>Spiralia</taxon>
        <taxon>Lophotrochozoa</taxon>
        <taxon>Mollusca</taxon>
        <taxon>Bivalvia</taxon>
        <taxon>Autobranchia</taxon>
        <taxon>Pteriomorphia</taxon>
        <taxon>Pectinida</taxon>
        <taxon>Pectinoidea</taxon>
        <taxon>Pectinidae</taxon>
        <taxon>Mizuhopecten</taxon>
    </lineage>
</organism>
<proteinExistence type="predicted"/>
<dbReference type="PANTHER" id="PTHR12496">
    <property type="entry name" value="CGI-41 METHYLTRANSFERASE"/>
    <property type="match status" value="1"/>
</dbReference>
<protein>
    <submittedName>
        <fullName evidence="3">Protein RRNAD1</fullName>
    </submittedName>
</protein>
<keyword evidence="4" id="KW-1185">Reference proteome</keyword>
<feature type="region of interest" description="Disordered" evidence="1">
    <location>
        <begin position="231"/>
        <end position="265"/>
    </location>
</feature>
<evidence type="ECO:0000313" key="4">
    <source>
        <dbReference type="Proteomes" id="UP000242188"/>
    </source>
</evidence>
<dbReference type="OrthoDB" id="5875367at2759"/>
<dbReference type="PANTHER" id="PTHR12496:SF2">
    <property type="entry name" value="METHYLTRANSFERASE-LIKE PROTEIN 25B"/>
    <property type="match status" value="1"/>
</dbReference>
<evidence type="ECO:0000256" key="1">
    <source>
        <dbReference type="SAM" id="MobiDB-lite"/>
    </source>
</evidence>
<comment type="caution">
    <text evidence="3">The sequence shown here is derived from an EMBL/GenBank/DDBJ whole genome shotgun (WGS) entry which is preliminary data.</text>
</comment>
<dbReference type="AlphaFoldDB" id="A0A210QVR3"/>
<dbReference type="Proteomes" id="UP000242188">
    <property type="component" value="Unassembled WGS sequence"/>
</dbReference>
<dbReference type="EMBL" id="NEDP02001616">
    <property type="protein sequence ID" value="OWF52849.1"/>
    <property type="molecule type" value="Genomic_DNA"/>
</dbReference>
<accession>A0A210QVR3</accession>
<feature type="domain" description="Methyltransferase" evidence="2">
    <location>
        <begin position="160"/>
        <end position="411"/>
    </location>
</feature>
<feature type="compositionally biased region" description="Polar residues" evidence="1">
    <location>
        <begin position="305"/>
        <end position="321"/>
    </location>
</feature>
<reference evidence="3 4" key="1">
    <citation type="journal article" date="2017" name="Nat. Ecol. Evol.">
        <title>Scallop genome provides insights into evolution of bilaterian karyotype and development.</title>
        <authorList>
            <person name="Wang S."/>
            <person name="Zhang J."/>
            <person name="Jiao W."/>
            <person name="Li J."/>
            <person name="Xun X."/>
            <person name="Sun Y."/>
            <person name="Guo X."/>
            <person name="Huan P."/>
            <person name="Dong B."/>
            <person name="Zhang L."/>
            <person name="Hu X."/>
            <person name="Sun X."/>
            <person name="Wang J."/>
            <person name="Zhao C."/>
            <person name="Wang Y."/>
            <person name="Wang D."/>
            <person name="Huang X."/>
            <person name="Wang R."/>
            <person name="Lv J."/>
            <person name="Li Y."/>
            <person name="Zhang Z."/>
            <person name="Liu B."/>
            <person name="Lu W."/>
            <person name="Hui Y."/>
            <person name="Liang J."/>
            <person name="Zhou Z."/>
            <person name="Hou R."/>
            <person name="Li X."/>
            <person name="Liu Y."/>
            <person name="Li H."/>
            <person name="Ning X."/>
            <person name="Lin Y."/>
            <person name="Zhao L."/>
            <person name="Xing Q."/>
            <person name="Dou J."/>
            <person name="Li Y."/>
            <person name="Mao J."/>
            <person name="Guo H."/>
            <person name="Dou H."/>
            <person name="Li T."/>
            <person name="Mu C."/>
            <person name="Jiang W."/>
            <person name="Fu Q."/>
            <person name="Fu X."/>
            <person name="Miao Y."/>
            <person name="Liu J."/>
            <person name="Yu Q."/>
            <person name="Li R."/>
            <person name="Liao H."/>
            <person name="Li X."/>
            <person name="Kong Y."/>
            <person name="Jiang Z."/>
            <person name="Chourrout D."/>
            <person name="Li R."/>
            <person name="Bao Z."/>
        </authorList>
    </citation>
    <scope>NUCLEOTIDE SEQUENCE [LARGE SCALE GENOMIC DNA]</scope>
    <source>
        <strain evidence="3 4">PY_sf001</strain>
    </source>
</reference>